<dbReference type="AlphaFoldDB" id="A0A812SRM1"/>
<sequence>MLVSPELMMHVGPPPQEVLDQRWLWKLLMAGFMLVFILQVIALDVAGALLTGLLLGFGWVMLRDGMTEMAKYALIYAVLCGLNFFFEVLPLISELSGRVTRRAELATPSVEVNGTRVPRPEVCTIGRLRTTECV</sequence>
<reference evidence="2" key="1">
    <citation type="submission" date="2021-02" db="EMBL/GenBank/DDBJ databases">
        <authorList>
            <person name="Dougan E. K."/>
            <person name="Rhodes N."/>
            <person name="Thang M."/>
            <person name="Chan C."/>
        </authorList>
    </citation>
    <scope>NUCLEOTIDE SEQUENCE</scope>
</reference>
<accession>A0A812SRM1</accession>
<evidence type="ECO:0000313" key="3">
    <source>
        <dbReference type="Proteomes" id="UP000604046"/>
    </source>
</evidence>
<name>A0A812SRM1_9DINO</name>
<feature type="transmembrane region" description="Helical" evidence="1">
    <location>
        <begin position="72"/>
        <end position="92"/>
    </location>
</feature>
<proteinExistence type="predicted"/>
<keyword evidence="1" id="KW-1133">Transmembrane helix</keyword>
<protein>
    <submittedName>
        <fullName evidence="2">Uncharacterized protein</fullName>
    </submittedName>
</protein>
<evidence type="ECO:0000313" key="2">
    <source>
        <dbReference type="EMBL" id="CAE7499353.1"/>
    </source>
</evidence>
<dbReference type="EMBL" id="CAJNDS010002498">
    <property type="protein sequence ID" value="CAE7499353.1"/>
    <property type="molecule type" value="Genomic_DNA"/>
</dbReference>
<comment type="caution">
    <text evidence="2">The sequence shown here is derived from an EMBL/GenBank/DDBJ whole genome shotgun (WGS) entry which is preliminary data.</text>
</comment>
<keyword evidence="1" id="KW-0472">Membrane</keyword>
<organism evidence="2 3">
    <name type="scientific">Symbiodinium natans</name>
    <dbReference type="NCBI Taxonomy" id="878477"/>
    <lineage>
        <taxon>Eukaryota</taxon>
        <taxon>Sar</taxon>
        <taxon>Alveolata</taxon>
        <taxon>Dinophyceae</taxon>
        <taxon>Suessiales</taxon>
        <taxon>Symbiodiniaceae</taxon>
        <taxon>Symbiodinium</taxon>
    </lineage>
</organism>
<dbReference type="OrthoDB" id="10489397at2759"/>
<feature type="transmembrane region" description="Helical" evidence="1">
    <location>
        <begin position="27"/>
        <end position="60"/>
    </location>
</feature>
<gene>
    <name evidence="2" type="ORF">SNAT2548_LOCUS27966</name>
</gene>
<dbReference type="Proteomes" id="UP000604046">
    <property type="component" value="Unassembled WGS sequence"/>
</dbReference>
<keyword evidence="1" id="KW-0812">Transmembrane</keyword>
<keyword evidence="3" id="KW-1185">Reference proteome</keyword>
<evidence type="ECO:0000256" key="1">
    <source>
        <dbReference type="SAM" id="Phobius"/>
    </source>
</evidence>